<comment type="similarity">
    <text evidence="2">Belongs to the lin-54 family.</text>
</comment>
<feature type="compositionally biased region" description="Basic and acidic residues" evidence="4">
    <location>
        <begin position="58"/>
        <end position="69"/>
    </location>
</feature>
<name>A0A4D6MEH6_VIGUN</name>
<keyword evidence="3" id="KW-0539">Nucleus</keyword>
<gene>
    <name evidence="6" type="ORF">DEO72_LG7g678</name>
</gene>
<evidence type="ECO:0000256" key="2">
    <source>
        <dbReference type="ARBA" id="ARBA00007267"/>
    </source>
</evidence>
<dbReference type="EMBL" id="CP039351">
    <property type="protein sequence ID" value="QCD99397.1"/>
    <property type="molecule type" value="Genomic_DNA"/>
</dbReference>
<dbReference type="GO" id="GO:0005634">
    <property type="term" value="C:nucleus"/>
    <property type="evidence" value="ECO:0007669"/>
    <property type="project" value="UniProtKB-SubCell"/>
</dbReference>
<comment type="subcellular location">
    <subcellularLocation>
        <location evidence="1">Nucleus</location>
    </subcellularLocation>
</comment>
<feature type="region of interest" description="Disordered" evidence="4">
    <location>
        <begin position="1"/>
        <end position="24"/>
    </location>
</feature>
<dbReference type="Proteomes" id="UP000501690">
    <property type="component" value="Linkage Group LG7"/>
</dbReference>
<evidence type="ECO:0000259" key="5">
    <source>
        <dbReference type="PROSITE" id="PS51634"/>
    </source>
</evidence>
<keyword evidence="7" id="KW-1185">Reference proteome</keyword>
<feature type="domain" description="CRC" evidence="5">
    <location>
        <begin position="458"/>
        <end position="559"/>
    </location>
</feature>
<feature type="compositionally biased region" description="Polar residues" evidence="4">
    <location>
        <begin position="650"/>
        <end position="666"/>
    </location>
</feature>
<evidence type="ECO:0000313" key="6">
    <source>
        <dbReference type="EMBL" id="QCD99397.1"/>
    </source>
</evidence>
<protein>
    <submittedName>
        <fullName evidence="6">Lin-54 family</fullName>
    </submittedName>
</protein>
<reference evidence="6 7" key="1">
    <citation type="submission" date="2019-04" db="EMBL/GenBank/DDBJ databases">
        <title>An improved genome assembly and genetic linkage map for asparagus bean, Vigna unguiculata ssp. sesquipedialis.</title>
        <authorList>
            <person name="Xia Q."/>
            <person name="Zhang R."/>
            <person name="Dong Y."/>
        </authorList>
    </citation>
    <scope>NUCLEOTIDE SEQUENCE [LARGE SCALE GENOMIC DNA]</scope>
    <source>
        <tissue evidence="6">Leaf</tissue>
    </source>
</reference>
<feature type="region of interest" description="Disordered" evidence="4">
    <location>
        <begin position="55"/>
        <end position="118"/>
    </location>
</feature>
<feature type="region of interest" description="Disordered" evidence="4">
    <location>
        <begin position="414"/>
        <end position="455"/>
    </location>
</feature>
<feature type="region of interest" description="Disordered" evidence="4">
    <location>
        <begin position="270"/>
        <end position="290"/>
    </location>
</feature>
<feature type="compositionally biased region" description="Basic and acidic residues" evidence="4">
    <location>
        <begin position="414"/>
        <end position="427"/>
    </location>
</feature>
<evidence type="ECO:0000313" key="7">
    <source>
        <dbReference type="Proteomes" id="UP000501690"/>
    </source>
</evidence>
<feature type="region of interest" description="Disordered" evidence="4">
    <location>
        <begin position="639"/>
        <end position="669"/>
    </location>
</feature>
<dbReference type="InterPro" id="IPR044522">
    <property type="entry name" value="TSO1-like"/>
</dbReference>
<dbReference type="GO" id="GO:0003700">
    <property type="term" value="F:DNA-binding transcription factor activity"/>
    <property type="evidence" value="ECO:0007669"/>
    <property type="project" value="InterPro"/>
</dbReference>
<organism evidence="6 7">
    <name type="scientific">Vigna unguiculata</name>
    <name type="common">Cowpea</name>
    <dbReference type="NCBI Taxonomy" id="3917"/>
    <lineage>
        <taxon>Eukaryota</taxon>
        <taxon>Viridiplantae</taxon>
        <taxon>Streptophyta</taxon>
        <taxon>Embryophyta</taxon>
        <taxon>Tracheophyta</taxon>
        <taxon>Spermatophyta</taxon>
        <taxon>Magnoliopsida</taxon>
        <taxon>eudicotyledons</taxon>
        <taxon>Gunneridae</taxon>
        <taxon>Pentapetalae</taxon>
        <taxon>rosids</taxon>
        <taxon>fabids</taxon>
        <taxon>Fabales</taxon>
        <taxon>Fabaceae</taxon>
        <taxon>Papilionoideae</taxon>
        <taxon>50 kb inversion clade</taxon>
        <taxon>NPAAA clade</taxon>
        <taxon>indigoferoid/millettioid clade</taxon>
        <taxon>Phaseoleae</taxon>
        <taxon>Vigna</taxon>
    </lineage>
</organism>
<feature type="compositionally biased region" description="Low complexity" evidence="4">
    <location>
        <begin position="92"/>
        <end position="118"/>
    </location>
</feature>
<dbReference type="InterPro" id="IPR005172">
    <property type="entry name" value="CRC"/>
</dbReference>
<dbReference type="AlphaFoldDB" id="A0A4D6MEH6"/>
<evidence type="ECO:0000256" key="4">
    <source>
        <dbReference type="SAM" id="MobiDB-lite"/>
    </source>
</evidence>
<accession>A0A4D6MEH6</accession>
<dbReference type="InterPro" id="IPR033467">
    <property type="entry name" value="Tesmin/TSO1-like_CXC"/>
</dbReference>
<dbReference type="PANTHER" id="PTHR46159">
    <property type="entry name" value="PROTEIN TESMIN/TSO1-LIKE CXC 2"/>
    <property type="match status" value="1"/>
</dbReference>
<evidence type="ECO:0000256" key="3">
    <source>
        <dbReference type="ARBA" id="ARBA00023242"/>
    </source>
</evidence>
<proteinExistence type="inferred from homology"/>
<dbReference type="SMART" id="SM01114">
    <property type="entry name" value="CXC"/>
    <property type="match status" value="2"/>
</dbReference>
<feature type="compositionally biased region" description="Basic residues" evidence="4">
    <location>
        <begin position="70"/>
        <end position="83"/>
    </location>
</feature>
<sequence length="735" mass="82518">MDSPEPSKNNNNGSSSASALNNNNNSPESLQECCVILVAIIFIDLNSCDYKNKTKKTRISEKPDQPARSEKRKRRRRRRRNRKLIVFITMDSPEPSKNNNNGSSSASALNNNNNSPESLQEESSYFRYVSSLSPINIKASHGTQSFIGLSSPPLVFKSPRISHRQRQFMQRTQEVRSQSENGEAPECYWKSNFHQPLVERFIVDTQKVFDPNIDANTQHYDGNLSIYKYLADPGEIDQMYSADQDVEQQSTVAAETSVSYPTQSNILNIGTKDGLSDKESLPLSEDSGKVHRQIPVYGEAPEKMERELSDVEKRYTHDPLLPQATLKYHDVGRRRLQFEEGASSAIGSNKSHEKLNATSNNVKRIELVESVASTLYPHQCCGNLPLPTIQAATTSVRLPDSAAGMNMKRSLLKESSVEDRIESHEVDATGAGNSEEFNKSPSPGKKKKKTSIPANQGGCRRCNCKKSKCIKLYCECFNTGVYCIGTCGCEDCYNRPQYEGMIMECRRQIESRNQENSARLKRGCRCKRSTCLKKYCECYQAKVGCSSGCQCQGCKNSYGKKEGKNYVASQHTSSTEMVTSETDYDLQMQTHGRFHWFDDMKKIMEIDLSTFVQQRQGGCKIQSFFWKISDANVFSSCSNKSQSSEDEHSNNNQWKTVSPSRFSPLTQHLHGPGSDSTLFDIIVNEIEEASSLVRSVKVNSPSQKRVSPRQSGPVRGARRIMLQSVSPFPSIVSLR</sequence>
<evidence type="ECO:0000256" key="1">
    <source>
        <dbReference type="ARBA" id="ARBA00004123"/>
    </source>
</evidence>
<dbReference type="PROSITE" id="PS51634">
    <property type="entry name" value="CRC"/>
    <property type="match status" value="1"/>
</dbReference>
<dbReference type="Pfam" id="PF03638">
    <property type="entry name" value="TCR"/>
    <property type="match status" value="2"/>
</dbReference>
<dbReference type="PANTHER" id="PTHR46159:SF6">
    <property type="entry name" value="OS12G0605300 PROTEIN"/>
    <property type="match status" value="1"/>
</dbReference>